<dbReference type="InterPro" id="IPR036291">
    <property type="entry name" value="NAD(P)-bd_dom_sf"/>
</dbReference>
<comment type="caution">
    <text evidence="8">The sequence shown here is derived from an EMBL/GenBank/DDBJ whole genome shotgun (WGS) entry which is preliminary data.</text>
</comment>
<sequence>MIRQNQRFFNLALVIIDLMVIVFSLVCAWFVRFQSNLFIHEPNLGFGYYMLSLLVIIPLYILLYSVFGLYTPQRTKSVRSLPVNIIKANVMGLLMLVTFLFIIEQIDYSRYLLALFALFSTVFSSIERIIFRQSLRFIRSKGFNIKYILMVGGGVLGEQVATKLNQREYLGYNIIGFLDDNIEKGHKIANSQVIGNIDDLCDVILTNQIDKVIITISPRHSALLESIIDLCERYGVKAEIVPDYYRYFPAKHYIDMIDDIPIIDIRYVPLDSSFKKIVKRISDLLFAITGIILLSPVLILTAVIIKLSSPGPVIFKQERIGFNRRKFVMYKFRSMKIQDEEAEKNQWTVKDDPRTTKFGSFIRKTSIDELPQLFNILKGDMSLIGPRPERPYFVEKFREEVPDYMIKHHVRPGMSGWAQVHGWRGNTSIKKRIEFDIYYVENWTLILDIKIFLMTLIQGFVNKNAY</sequence>
<dbReference type="EMBL" id="LMVM01000001">
    <property type="protein sequence ID" value="PAV06312.1"/>
    <property type="molecule type" value="Genomic_DNA"/>
</dbReference>
<evidence type="ECO:0000256" key="5">
    <source>
        <dbReference type="ARBA" id="ARBA00023136"/>
    </source>
</evidence>
<feature type="transmembrane region" description="Helical" evidence="6">
    <location>
        <begin position="12"/>
        <end position="31"/>
    </location>
</feature>
<protein>
    <submittedName>
        <fullName evidence="8">Undecaprenyl-phosphate glucose phosphotransferase</fullName>
    </submittedName>
</protein>
<keyword evidence="5 6" id="KW-0472">Membrane</keyword>
<feature type="transmembrane region" description="Helical" evidence="6">
    <location>
        <begin position="284"/>
        <end position="305"/>
    </location>
</feature>
<dbReference type="NCBIfam" id="TIGR03025">
    <property type="entry name" value="EPS_sugtrans"/>
    <property type="match status" value="1"/>
</dbReference>
<keyword evidence="2 8" id="KW-0808">Transferase</keyword>
<gene>
    <name evidence="8" type="ORF">ASJ80_15925</name>
</gene>
<feature type="transmembrane region" description="Helical" evidence="6">
    <location>
        <begin position="109"/>
        <end position="131"/>
    </location>
</feature>
<dbReference type="NCBIfam" id="TIGR03023">
    <property type="entry name" value="WcaJ_sugtrans"/>
    <property type="match status" value="1"/>
</dbReference>
<accession>A0A2A2HA54</accession>
<dbReference type="GO" id="GO:0016780">
    <property type="term" value="F:phosphotransferase activity, for other substituted phosphate groups"/>
    <property type="evidence" value="ECO:0007669"/>
    <property type="project" value="TreeGrafter"/>
</dbReference>
<dbReference type="Gene3D" id="3.40.50.720">
    <property type="entry name" value="NAD(P)-binding Rossmann-like Domain"/>
    <property type="match status" value="1"/>
</dbReference>
<evidence type="ECO:0000256" key="2">
    <source>
        <dbReference type="ARBA" id="ARBA00022679"/>
    </source>
</evidence>
<evidence type="ECO:0000313" key="9">
    <source>
        <dbReference type="Proteomes" id="UP000217784"/>
    </source>
</evidence>
<dbReference type="InterPro" id="IPR017473">
    <property type="entry name" value="Undecaprenyl-P_gluc_Ptfrase"/>
</dbReference>
<keyword evidence="4 6" id="KW-1133">Transmembrane helix</keyword>
<evidence type="ECO:0000313" key="8">
    <source>
        <dbReference type="EMBL" id="PAV06312.1"/>
    </source>
</evidence>
<evidence type="ECO:0000259" key="7">
    <source>
        <dbReference type="Pfam" id="PF02397"/>
    </source>
</evidence>
<dbReference type="OrthoDB" id="340745at2157"/>
<dbReference type="InterPro" id="IPR003362">
    <property type="entry name" value="Bact_transf"/>
</dbReference>
<dbReference type="AlphaFoldDB" id="A0A2A2HA54"/>
<keyword evidence="3 6" id="KW-0812">Transmembrane</keyword>
<evidence type="ECO:0000256" key="3">
    <source>
        <dbReference type="ARBA" id="ARBA00022692"/>
    </source>
</evidence>
<dbReference type="Pfam" id="PF13727">
    <property type="entry name" value="CoA_binding_3"/>
    <property type="match status" value="1"/>
</dbReference>
<reference evidence="8 9" key="1">
    <citation type="journal article" date="2017" name="BMC Genomics">
        <title>Genomic analysis of methanogenic archaea reveals a shift towards energy conservation.</title>
        <authorList>
            <person name="Gilmore S.P."/>
            <person name="Henske J.K."/>
            <person name="Sexton J.A."/>
            <person name="Solomon K.V."/>
            <person name="Seppala S."/>
            <person name="Yoo J.I."/>
            <person name="Huyett L.M."/>
            <person name="Pressman A."/>
            <person name="Cogan J.Z."/>
            <person name="Kivenson V."/>
            <person name="Peng X."/>
            <person name="Tan Y."/>
            <person name="Valentine D.L."/>
            <person name="O'Malley M.A."/>
        </authorList>
    </citation>
    <scope>NUCLEOTIDE SEQUENCE [LARGE SCALE GENOMIC DNA]</scope>
    <source>
        <strain evidence="8 9">M.o.H.</strain>
    </source>
</reference>
<proteinExistence type="predicted"/>
<dbReference type="Pfam" id="PF02397">
    <property type="entry name" value="Bac_transf"/>
    <property type="match status" value="1"/>
</dbReference>
<feature type="transmembrane region" description="Helical" evidence="6">
    <location>
        <begin position="46"/>
        <end position="69"/>
    </location>
</feature>
<dbReference type="Proteomes" id="UP000217784">
    <property type="component" value="Unassembled WGS sequence"/>
</dbReference>
<dbReference type="InterPro" id="IPR017475">
    <property type="entry name" value="EPS_sugar_tfrase"/>
</dbReference>
<comment type="subcellular location">
    <subcellularLocation>
        <location evidence="1">Membrane</location>
        <topology evidence="1">Multi-pass membrane protein</topology>
    </subcellularLocation>
</comment>
<evidence type="ECO:0000256" key="4">
    <source>
        <dbReference type="ARBA" id="ARBA00022989"/>
    </source>
</evidence>
<dbReference type="RefSeq" id="WP_095651955.1">
    <property type="nucleotide sequence ID" value="NZ_LMVM01000001.1"/>
</dbReference>
<name>A0A2A2HA54_METBR</name>
<organism evidence="8 9">
    <name type="scientific">Methanobacterium bryantii</name>
    <dbReference type="NCBI Taxonomy" id="2161"/>
    <lineage>
        <taxon>Archaea</taxon>
        <taxon>Methanobacteriati</taxon>
        <taxon>Methanobacteriota</taxon>
        <taxon>Methanomada group</taxon>
        <taxon>Methanobacteria</taxon>
        <taxon>Methanobacteriales</taxon>
        <taxon>Methanobacteriaceae</taxon>
        <taxon>Methanobacterium</taxon>
    </lineage>
</organism>
<feature type="domain" description="Bacterial sugar transferase" evidence="7">
    <location>
        <begin position="279"/>
        <end position="458"/>
    </location>
</feature>
<evidence type="ECO:0000256" key="6">
    <source>
        <dbReference type="SAM" id="Phobius"/>
    </source>
</evidence>
<keyword evidence="9" id="KW-1185">Reference proteome</keyword>
<dbReference type="GO" id="GO:0016020">
    <property type="term" value="C:membrane"/>
    <property type="evidence" value="ECO:0007669"/>
    <property type="project" value="UniProtKB-SubCell"/>
</dbReference>
<dbReference type="PANTHER" id="PTHR30576:SF0">
    <property type="entry name" value="UNDECAPRENYL-PHOSPHATE N-ACETYLGALACTOSAMINYL 1-PHOSPHATE TRANSFERASE-RELATED"/>
    <property type="match status" value="1"/>
</dbReference>
<evidence type="ECO:0000256" key="1">
    <source>
        <dbReference type="ARBA" id="ARBA00004141"/>
    </source>
</evidence>
<dbReference type="PANTHER" id="PTHR30576">
    <property type="entry name" value="COLANIC BIOSYNTHESIS UDP-GLUCOSE LIPID CARRIER TRANSFERASE"/>
    <property type="match status" value="1"/>
</dbReference>
<feature type="transmembrane region" description="Helical" evidence="6">
    <location>
        <begin position="81"/>
        <end position="103"/>
    </location>
</feature>
<dbReference type="SUPFAM" id="SSF51735">
    <property type="entry name" value="NAD(P)-binding Rossmann-fold domains"/>
    <property type="match status" value="1"/>
</dbReference>